<dbReference type="Gene3D" id="3.40.50.2300">
    <property type="match status" value="1"/>
</dbReference>
<feature type="domain" description="Response regulatory" evidence="3">
    <location>
        <begin position="10"/>
        <end position="127"/>
    </location>
</feature>
<keyword evidence="1" id="KW-0238">DNA-binding</keyword>
<gene>
    <name evidence="4" type="ORF">UFOPK3772_03286</name>
</gene>
<dbReference type="SUPFAM" id="SSF46894">
    <property type="entry name" value="C-terminal effector domain of the bipartite response regulators"/>
    <property type="match status" value="1"/>
</dbReference>
<dbReference type="GO" id="GO:0003677">
    <property type="term" value="F:DNA binding"/>
    <property type="evidence" value="ECO:0007669"/>
    <property type="project" value="UniProtKB-KW"/>
</dbReference>
<dbReference type="InterPro" id="IPR039420">
    <property type="entry name" value="WalR-like"/>
</dbReference>
<feature type="domain" description="HTH luxR-type" evidence="2">
    <location>
        <begin position="143"/>
        <end position="214"/>
    </location>
</feature>
<organism evidence="4">
    <name type="scientific">freshwater metagenome</name>
    <dbReference type="NCBI Taxonomy" id="449393"/>
    <lineage>
        <taxon>unclassified sequences</taxon>
        <taxon>metagenomes</taxon>
        <taxon>ecological metagenomes</taxon>
    </lineage>
</organism>
<dbReference type="InterPro" id="IPR000792">
    <property type="entry name" value="Tscrpt_reg_LuxR_C"/>
</dbReference>
<accession>A0A6J7LR66</accession>
<protein>
    <submittedName>
        <fullName evidence="4">Unannotated protein</fullName>
    </submittedName>
</protein>
<dbReference type="EMBL" id="CAFBNE010000182">
    <property type="protein sequence ID" value="CAB4969915.1"/>
    <property type="molecule type" value="Genomic_DNA"/>
</dbReference>
<dbReference type="GO" id="GO:0000160">
    <property type="term" value="P:phosphorelay signal transduction system"/>
    <property type="evidence" value="ECO:0007669"/>
    <property type="project" value="InterPro"/>
</dbReference>
<dbReference type="PANTHER" id="PTHR43214">
    <property type="entry name" value="TWO-COMPONENT RESPONSE REGULATOR"/>
    <property type="match status" value="1"/>
</dbReference>
<dbReference type="SMART" id="SM00421">
    <property type="entry name" value="HTH_LUXR"/>
    <property type="match status" value="1"/>
</dbReference>
<dbReference type="InterPro" id="IPR016032">
    <property type="entry name" value="Sig_transdc_resp-reg_C-effctor"/>
</dbReference>
<proteinExistence type="predicted"/>
<evidence type="ECO:0000259" key="2">
    <source>
        <dbReference type="PROSITE" id="PS50043"/>
    </source>
</evidence>
<dbReference type="InterPro" id="IPR001789">
    <property type="entry name" value="Sig_transdc_resp-reg_receiver"/>
</dbReference>
<dbReference type="Pfam" id="PF00196">
    <property type="entry name" value="GerE"/>
    <property type="match status" value="1"/>
</dbReference>
<dbReference type="CDD" id="cd00156">
    <property type="entry name" value="REC"/>
    <property type="match status" value="1"/>
</dbReference>
<dbReference type="AlphaFoldDB" id="A0A6J7LR66"/>
<dbReference type="InterPro" id="IPR036388">
    <property type="entry name" value="WH-like_DNA-bd_sf"/>
</dbReference>
<dbReference type="PANTHER" id="PTHR43214:SF44">
    <property type="entry name" value="TWO-COMPONENT RESPONSE REGULATOR"/>
    <property type="match status" value="1"/>
</dbReference>
<reference evidence="4" key="1">
    <citation type="submission" date="2020-05" db="EMBL/GenBank/DDBJ databases">
        <authorList>
            <person name="Chiriac C."/>
            <person name="Salcher M."/>
            <person name="Ghai R."/>
            <person name="Kavagutti S V."/>
        </authorList>
    </citation>
    <scope>NUCLEOTIDE SEQUENCE</scope>
</reference>
<dbReference type="SUPFAM" id="SSF52172">
    <property type="entry name" value="CheY-like"/>
    <property type="match status" value="1"/>
</dbReference>
<dbReference type="SMART" id="SM00448">
    <property type="entry name" value="REC"/>
    <property type="match status" value="1"/>
</dbReference>
<dbReference type="Pfam" id="PF00072">
    <property type="entry name" value="Response_reg"/>
    <property type="match status" value="1"/>
</dbReference>
<evidence type="ECO:0000256" key="1">
    <source>
        <dbReference type="ARBA" id="ARBA00023125"/>
    </source>
</evidence>
<evidence type="ECO:0000313" key="4">
    <source>
        <dbReference type="EMBL" id="CAB4969915.1"/>
    </source>
</evidence>
<dbReference type="PROSITE" id="PS50110">
    <property type="entry name" value="RESPONSE_REGULATORY"/>
    <property type="match status" value="1"/>
</dbReference>
<dbReference type="GO" id="GO:0006355">
    <property type="term" value="P:regulation of DNA-templated transcription"/>
    <property type="evidence" value="ECO:0007669"/>
    <property type="project" value="InterPro"/>
</dbReference>
<name>A0A6J7LR66_9ZZZZ</name>
<dbReference type="InterPro" id="IPR011006">
    <property type="entry name" value="CheY-like_superfamily"/>
</dbReference>
<dbReference type="PROSITE" id="PS50043">
    <property type="entry name" value="HTH_LUXR_2"/>
    <property type="match status" value="1"/>
</dbReference>
<evidence type="ECO:0000259" key="3">
    <source>
        <dbReference type="PROSITE" id="PS50110"/>
    </source>
</evidence>
<sequence length="221" mass="24404">MNEIQTHARVILVVEDDPMTRVLLADMLESAGFIAVMAATAAQAQRLFAARDPDAAILDVDLGHGLNGFDLADAFHRRSPAIALLFLTHLPDSRFVSRASNSLPEGAAYLRKDQLFDKRILLEALEAVLSGEVTSEHRHDWRTDRPNDVLSRTQIEVMSLVAQGRSSSDIAQARGTNVRTVQYVITRSLERMGIDPQLEVTERRQAVATFLRDAGSSRAEA</sequence>
<dbReference type="Gene3D" id="1.10.10.10">
    <property type="entry name" value="Winged helix-like DNA-binding domain superfamily/Winged helix DNA-binding domain"/>
    <property type="match status" value="1"/>
</dbReference>